<proteinExistence type="predicted"/>
<sequence length="149" mass="15834">MSAMASSAYVETLRTDRTAQVKFMLTAALSLTGFIVFCIEATKSNTSSDSHKYYVTGQNMKERLLPAATVCPTTTDTMVSYATRYWRQLAQLLLTTCKMRTHTKQSTPSSGGAGGFYAAAEGAYVQPKEPAAPSIPPAQPSGGGGYGSI</sequence>
<keyword evidence="3" id="KW-1185">Reference proteome</keyword>
<evidence type="ECO:0000256" key="1">
    <source>
        <dbReference type="SAM" id="MobiDB-lite"/>
    </source>
</evidence>
<name>A0A830HRY6_9CHLO</name>
<accession>A0A830HRY6</accession>
<evidence type="ECO:0000313" key="3">
    <source>
        <dbReference type="Proteomes" id="UP000660262"/>
    </source>
</evidence>
<dbReference type="EMBL" id="BNJQ01000027">
    <property type="protein sequence ID" value="GHP09894.1"/>
    <property type="molecule type" value="Genomic_DNA"/>
</dbReference>
<gene>
    <name evidence="2" type="ORF">PPROV_000862900</name>
</gene>
<reference evidence="2" key="1">
    <citation type="submission" date="2020-10" db="EMBL/GenBank/DDBJ databases">
        <title>Unveiling of a novel bifunctional photoreceptor, Dualchrome1, isolated from a cosmopolitan green alga.</title>
        <authorList>
            <person name="Suzuki S."/>
            <person name="Kawachi M."/>
        </authorList>
    </citation>
    <scope>NUCLEOTIDE SEQUENCE</scope>
    <source>
        <strain evidence="2">NIES 2893</strain>
    </source>
</reference>
<evidence type="ECO:0000313" key="2">
    <source>
        <dbReference type="EMBL" id="GHP09894.1"/>
    </source>
</evidence>
<organism evidence="2 3">
    <name type="scientific">Pycnococcus provasolii</name>
    <dbReference type="NCBI Taxonomy" id="41880"/>
    <lineage>
        <taxon>Eukaryota</taxon>
        <taxon>Viridiplantae</taxon>
        <taxon>Chlorophyta</taxon>
        <taxon>Pseudoscourfieldiophyceae</taxon>
        <taxon>Pseudoscourfieldiales</taxon>
        <taxon>Pycnococcaceae</taxon>
        <taxon>Pycnococcus</taxon>
    </lineage>
</organism>
<feature type="region of interest" description="Disordered" evidence="1">
    <location>
        <begin position="128"/>
        <end position="149"/>
    </location>
</feature>
<dbReference type="AlphaFoldDB" id="A0A830HRY6"/>
<protein>
    <submittedName>
        <fullName evidence="2">Uncharacterized protein</fullName>
    </submittedName>
</protein>
<dbReference type="Proteomes" id="UP000660262">
    <property type="component" value="Unassembled WGS sequence"/>
</dbReference>
<comment type="caution">
    <text evidence="2">The sequence shown here is derived from an EMBL/GenBank/DDBJ whole genome shotgun (WGS) entry which is preliminary data.</text>
</comment>